<protein>
    <recommendedName>
        <fullName evidence="11">GPI mannosyltransferase 2</fullName>
        <ecNumber evidence="11">2.4.1.-</ecNumber>
    </recommendedName>
</protein>
<evidence type="ECO:0000256" key="4">
    <source>
        <dbReference type="ARBA" id="ARBA00022502"/>
    </source>
</evidence>
<dbReference type="UniPathway" id="UPA00196"/>
<keyword evidence="7 11" id="KW-0812">Transmembrane</keyword>
<comment type="subcellular location">
    <subcellularLocation>
        <location evidence="1 11">Endoplasmic reticulum membrane</location>
        <topology evidence="1 11">Multi-pass membrane protein</topology>
    </subcellularLocation>
</comment>
<dbReference type="GO" id="GO:0000009">
    <property type="term" value="F:alpha-1,6-mannosyltransferase activity"/>
    <property type="evidence" value="ECO:0007669"/>
    <property type="project" value="InterPro"/>
</dbReference>
<evidence type="ECO:0000256" key="8">
    <source>
        <dbReference type="ARBA" id="ARBA00022824"/>
    </source>
</evidence>
<dbReference type="GO" id="GO:0005789">
    <property type="term" value="C:endoplasmic reticulum membrane"/>
    <property type="evidence" value="ECO:0007669"/>
    <property type="project" value="UniProtKB-SubCell"/>
</dbReference>
<comment type="similarity">
    <text evidence="3 11">Belongs to the PIGV family.</text>
</comment>
<comment type="caution">
    <text evidence="12">The sequence shown here is derived from an EMBL/GenBank/DDBJ whole genome shotgun (WGS) entry which is preliminary data.</text>
</comment>
<evidence type="ECO:0000313" key="12">
    <source>
        <dbReference type="EMBL" id="THG22747.1"/>
    </source>
</evidence>
<reference evidence="12 13" key="1">
    <citation type="journal article" date="2018" name="Proc. Natl. Acad. Sci. U.S.A.">
        <title>Draft genome sequence of Camellia sinensis var. sinensis provides insights into the evolution of the tea genome and tea quality.</title>
        <authorList>
            <person name="Wei C."/>
            <person name="Yang H."/>
            <person name="Wang S."/>
            <person name="Zhao J."/>
            <person name="Liu C."/>
            <person name="Gao L."/>
            <person name="Xia E."/>
            <person name="Lu Y."/>
            <person name="Tai Y."/>
            <person name="She G."/>
            <person name="Sun J."/>
            <person name="Cao H."/>
            <person name="Tong W."/>
            <person name="Gao Q."/>
            <person name="Li Y."/>
            <person name="Deng W."/>
            <person name="Jiang X."/>
            <person name="Wang W."/>
            <person name="Chen Q."/>
            <person name="Zhang S."/>
            <person name="Li H."/>
            <person name="Wu J."/>
            <person name="Wang P."/>
            <person name="Li P."/>
            <person name="Shi C."/>
            <person name="Zheng F."/>
            <person name="Jian J."/>
            <person name="Huang B."/>
            <person name="Shan D."/>
            <person name="Shi M."/>
            <person name="Fang C."/>
            <person name="Yue Y."/>
            <person name="Li F."/>
            <person name="Li D."/>
            <person name="Wei S."/>
            <person name="Han B."/>
            <person name="Jiang C."/>
            <person name="Yin Y."/>
            <person name="Xia T."/>
            <person name="Zhang Z."/>
            <person name="Bennetzen J.L."/>
            <person name="Zhao S."/>
            <person name="Wan X."/>
        </authorList>
    </citation>
    <scope>NUCLEOTIDE SEQUENCE [LARGE SCALE GENOMIC DNA]</scope>
    <source>
        <strain evidence="13">cv. Shuchazao</strain>
        <tissue evidence="12">Leaf</tissue>
    </source>
</reference>
<evidence type="ECO:0000256" key="7">
    <source>
        <dbReference type="ARBA" id="ARBA00022692"/>
    </source>
</evidence>
<dbReference type="GO" id="GO:0006506">
    <property type="term" value="P:GPI anchor biosynthetic process"/>
    <property type="evidence" value="ECO:0007669"/>
    <property type="project" value="UniProtKB-UniPathway"/>
</dbReference>
<feature type="transmembrane region" description="Helical" evidence="11">
    <location>
        <begin position="260"/>
        <end position="278"/>
    </location>
</feature>
<keyword evidence="10 11" id="KW-0472">Membrane</keyword>
<dbReference type="Proteomes" id="UP000306102">
    <property type="component" value="Unassembled WGS sequence"/>
</dbReference>
<dbReference type="PANTHER" id="PTHR12468:SF2">
    <property type="entry name" value="GPI MANNOSYLTRANSFERASE 2"/>
    <property type="match status" value="1"/>
</dbReference>
<feature type="transmembrane region" description="Helical" evidence="11">
    <location>
        <begin position="14"/>
        <end position="33"/>
    </location>
</feature>
<feature type="transmembrane region" description="Helical" evidence="11">
    <location>
        <begin position="61"/>
        <end position="82"/>
    </location>
</feature>
<keyword evidence="9 11" id="KW-1133">Transmembrane helix</keyword>
<dbReference type="AlphaFoldDB" id="A0A4V6RYT1"/>
<evidence type="ECO:0000313" key="13">
    <source>
        <dbReference type="Proteomes" id="UP000306102"/>
    </source>
</evidence>
<dbReference type="GO" id="GO:0031501">
    <property type="term" value="C:mannosyltransferase complex"/>
    <property type="evidence" value="ECO:0007669"/>
    <property type="project" value="TreeGrafter"/>
</dbReference>
<comment type="function">
    <text evidence="11">Mannosyltransferase involved in glycosylphosphatidylinositol-anchor biosynthesis.</text>
</comment>
<name>A0A4V6RYT1_CAMSN</name>
<evidence type="ECO:0000256" key="11">
    <source>
        <dbReference type="RuleBase" id="RU363112"/>
    </source>
</evidence>
<dbReference type="PANTHER" id="PTHR12468">
    <property type="entry name" value="GPI MANNOSYLTRANSFERASE 2"/>
    <property type="match status" value="1"/>
</dbReference>
<comment type="caution">
    <text evidence="11">Lacks conserved residue(s) required for the propagation of feature annotation.</text>
</comment>
<gene>
    <name evidence="12" type="ORF">TEA_022742</name>
</gene>
<keyword evidence="5 11" id="KW-0328">Glycosyltransferase</keyword>
<dbReference type="InterPro" id="IPR007315">
    <property type="entry name" value="PIG-V/Gpi18"/>
</dbReference>
<keyword evidence="4 11" id="KW-0337">GPI-anchor biosynthesis</keyword>
<evidence type="ECO:0000256" key="1">
    <source>
        <dbReference type="ARBA" id="ARBA00004477"/>
    </source>
</evidence>
<comment type="pathway">
    <text evidence="2 11">Glycolipid biosynthesis; glycosylphosphatidylinositol-anchor biosynthesis.</text>
</comment>
<keyword evidence="6 11" id="KW-0808">Transferase</keyword>
<feature type="transmembrane region" description="Helical" evidence="11">
    <location>
        <begin position="94"/>
        <end position="120"/>
    </location>
</feature>
<organism evidence="12 13">
    <name type="scientific">Camellia sinensis var. sinensis</name>
    <name type="common">China tea</name>
    <dbReference type="NCBI Taxonomy" id="542762"/>
    <lineage>
        <taxon>Eukaryota</taxon>
        <taxon>Viridiplantae</taxon>
        <taxon>Streptophyta</taxon>
        <taxon>Embryophyta</taxon>
        <taxon>Tracheophyta</taxon>
        <taxon>Spermatophyta</taxon>
        <taxon>Magnoliopsida</taxon>
        <taxon>eudicotyledons</taxon>
        <taxon>Gunneridae</taxon>
        <taxon>Pentapetalae</taxon>
        <taxon>asterids</taxon>
        <taxon>Ericales</taxon>
        <taxon>Theaceae</taxon>
        <taxon>Camellia</taxon>
    </lineage>
</organism>
<evidence type="ECO:0000256" key="3">
    <source>
        <dbReference type="ARBA" id="ARBA00008698"/>
    </source>
</evidence>
<evidence type="ECO:0000256" key="10">
    <source>
        <dbReference type="ARBA" id="ARBA00023136"/>
    </source>
</evidence>
<feature type="transmembrane region" description="Helical" evidence="11">
    <location>
        <begin position="184"/>
        <end position="209"/>
    </location>
</feature>
<evidence type="ECO:0000256" key="2">
    <source>
        <dbReference type="ARBA" id="ARBA00004687"/>
    </source>
</evidence>
<dbReference type="GO" id="GO:0004376">
    <property type="term" value="F:GPI mannosyltransferase activity"/>
    <property type="evidence" value="ECO:0007669"/>
    <property type="project" value="InterPro"/>
</dbReference>
<feature type="transmembrane region" description="Helical" evidence="11">
    <location>
        <begin position="158"/>
        <end position="178"/>
    </location>
</feature>
<dbReference type="EMBL" id="SDRB02000726">
    <property type="protein sequence ID" value="THG22747.1"/>
    <property type="molecule type" value="Genomic_DNA"/>
</dbReference>
<keyword evidence="13" id="KW-1185">Reference proteome</keyword>
<evidence type="ECO:0000256" key="6">
    <source>
        <dbReference type="ARBA" id="ARBA00022679"/>
    </source>
</evidence>
<evidence type="ECO:0000256" key="9">
    <source>
        <dbReference type="ARBA" id="ARBA00022989"/>
    </source>
</evidence>
<sequence>MTSESSIEIHHTRIILRTAIASRVLLIALIILWRSLLSPYDTSASINPVCLSRSSPNSTSILFPRIASAIGNSIVWDGVYFVRIAQCGYEYEQSYAFLPLLPLCITLLSRTVFALLIPVIGYRAVLGLSGYVISNVAFVLAAICLYRLSVTILKDREGALRASILFCFNPASIFYSSIYTESLYSLLSIGGLYQFMSGANNVATLLLALSGTARSNGVITADQMRPWCKARVPLLYNYIQSHYWGVGFLRYFQLKQLPNFLLASPILSLALCSIIHYVKLQPEIFFSLGFRGSPEDNDSASVSFPTGSNTREKGGYFLEEHSSRIHQDTIASCDLFSSRFLSSGFELCLFRVKISRSLLGSLNFSGSNRRVLISACNSDLQGCNLGLIRSPGVTWVLLDLFLVQFSCSRFAVSVEDIQNSGRDLGCCKSVLLFDFVV</sequence>
<evidence type="ECO:0000256" key="5">
    <source>
        <dbReference type="ARBA" id="ARBA00022676"/>
    </source>
</evidence>
<dbReference type="EC" id="2.4.1.-" evidence="11"/>
<proteinExistence type="inferred from homology"/>
<keyword evidence="8 11" id="KW-0256">Endoplasmic reticulum</keyword>
<accession>A0A4V6RYT1</accession>
<feature type="transmembrane region" description="Helical" evidence="11">
    <location>
        <begin position="126"/>
        <end position="146"/>
    </location>
</feature>
<dbReference type="Pfam" id="PF04188">
    <property type="entry name" value="Mannosyl_trans2"/>
    <property type="match status" value="2"/>
</dbReference>
<dbReference type="STRING" id="542762.A0A4V6RYT1"/>